<sequence length="82" mass="9262">MVYKTIHPDSNTNMQTSALNRPLKFVMRAFSRRNLEKRPNSQGVDAHYESVVYTETSGAIECHQPAGHFYPATLALCLHDTP</sequence>
<dbReference type="Proteomes" id="UP000199533">
    <property type="component" value="Unassembled WGS sequence"/>
</dbReference>
<dbReference type="STRING" id="52441.SAMN05216302_101256"/>
<keyword evidence="2" id="KW-1185">Reference proteome</keyword>
<gene>
    <name evidence="1" type="ORF">SAMN05216302_101256</name>
</gene>
<proteinExistence type="predicted"/>
<organism evidence="1 2">
    <name type="scientific">Nitrosomonas aestuarii</name>
    <dbReference type="NCBI Taxonomy" id="52441"/>
    <lineage>
        <taxon>Bacteria</taxon>
        <taxon>Pseudomonadati</taxon>
        <taxon>Pseudomonadota</taxon>
        <taxon>Betaproteobacteria</taxon>
        <taxon>Nitrosomonadales</taxon>
        <taxon>Nitrosomonadaceae</taxon>
        <taxon>Nitrosomonas</taxon>
    </lineage>
</organism>
<accession>A0A1I4BJ10</accession>
<dbReference type="EMBL" id="FOSP01000012">
    <property type="protein sequence ID" value="SFK68748.1"/>
    <property type="molecule type" value="Genomic_DNA"/>
</dbReference>
<name>A0A1I4BJ10_9PROT</name>
<dbReference type="AlphaFoldDB" id="A0A1I4BJ10"/>
<evidence type="ECO:0000313" key="2">
    <source>
        <dbReference type="Proteomes" id="UP000199533"/>
    </source>
</evidence>
<dbReference type="RefSeq" id="WP_090699389.1">
    <property type="nucleotide sequence ID" value="NZ_FOSP01000012.1"/>
</dbReference>
<protein>
    <submittedName>
        <fullName evidence="1">Uncharacterized protein</fullName>
    </submittedName>
</protein>
<reference evidence="2" key="1">
    <citation type="submission" date="2016-10" db="EMBL/GenBank/DDBJ databases">
        <authorList>
            <person name="Varghese N."/>
            <person name="Submissions S."/>
        </authorList>
    </citation>
    <scope>NUCLEOTIDE SEQUENCE [LARGE SCALE GENOMIC DNA]</scope>
    <source>
        <strain evidence="2">Nm69</strain>
    </source>
</reference>
<evidence type="ECO:0000313" key="1">
    <source>
        <dbReference type="EMBL" id="SFK68748.1"/>
    </source>
</evidence>